<dbReference type="Proteomes" id="UP000279259">
    <property type="component" value="Unassembled WGS sequence"/>
</dbReference>
<comment type="caution">
    <text evidence="2">The sequence shown here is derived from an EMBL/GenBank/DDBJ whole genome shotgun (WGS) entry which is preliminary data.</text>
</comment>
<evidence type="ECO:0000313" key="2">
    <source>
        <dbReference type="EMBL" id="RSH90226.1"/>
    </source>
</evidence>
<protein>
    <submittedName>
        <fullName evidence="2">Uncharacterized protein</fullName>
    </submittedName>
</protein>
<feature type="compositionally biased region" description="Basic and acidic residues" evidence="1">
    <location>
        <begin position="72"/>
        <end position="84"/>
    </location>
</feature>
<evidence type="ECO:0000256" key="1">
    <source>
        <dbReference type="SAM" id="MobiDB-lite"/>
    </source>
</evidence>
<evidence type="ECO:0000313" key="3">
    <source>
        <dbReference type="Proteomes" id="UP000279259"/>
    </source>
</evidence>
<organism evidence="2 3">
    <name type="scientific">Saitozyma podzolica</name>
    <dbReference type="NCBI Taxonomy" id="1890683"/>
    <lineage>
        <taxon>Eukaryota</taxon>
        <taxon>Fungi</taxon>
        <taxon>Dikarya</taxon>
        <taxon>Basidiomycota</taxon>
        <taxon>Agaricomycotina</taxon>
        <taxon>Tremellomycetes</taxon>
        <taxon>Tremellales</taxon>
        <taxon>Trimorphomycetaceae</taxon>
        <taxon>Saitozyma</taxon>
    </lineage>
</organism>
<keyword evidence="3" id="KW-1185">Reference proteome</keyword>
<gene>
    <name evidence="2" type="ORF">EHS25_001560</name>
</gene>
<name>A0A427YGJ7_9TREE</name>
<sequence length="203" mass="22010">MSWEGRKKAEANEASLYVQGSFLSITETPHPLDAMPIPIEVHHGAFTALPKLTLQAGLAQSIMPGTLGHYHPNHDLRAAPDDFRPPPTGALSPKRVDAPVTSRPNRPKGRWRERKKAGLTVRVDGHRTRSHGALKTPRSAASSRALRPALKRGTAKRGLESVKAFQTLSDLGAGWARGVLHPLRGKGAAHTARRVSFGGLEMR</sequence>
<feature type="compositionally biased region" description="Basic residues" evidence="1">
    <location>
        <begin position="105"/>
        <end position="115"/>
    </location>
</feature>
<accession>A0A427YGJ7</accession>
<feature type="region of interest" description="Disordered" evidence="1">
    <location>
        <begin position="72"/>
        <end position="115"/>
    </location>
</feature>
<proteinExistence type="predicted"/>
<dbReference type="AlphaFoldDB" id="A0A427YGJ7"/>
<dbReference type="EMBL" id="RSCD01000011">
    <property type="protein sequence ID" value="RSH90226.1"/>
    <property type="molecule type" value="Genomic_DNA"/>
</dbReference>
<reference evidence="2 3" key="1">
    <citation type="submission" date="2018-11" db="EMBL/GenBank/DDBJ databases">
        <title>Genome sequence of Saitozyma podzolica DSM 27192.</title>
        <authorList>
            <person name="Aliyu H."/>
            <person name="Gorte O."/>
            <person name="Ochsenreither K."/>
        </authorList>
    </citation>
    <scope>NUCLEOTIDE SEQUENCE [LARGE SCALE GENOMIC DNA]</scope>
    <source>
        <strain evidence="2 3">DSM 27192</strain>
    </source>
</reference>
<dbReference type="OrthoDB" id="2596100at2759"/>